<organism evidence="3 4">
    <name type="scientific">Eisenbergiella tayi</name>
    <dbReference type="NCBI Taxonomy" id="1432052"/>
    <lineage>
        <taxon>Bacteria</taxon>
        <taxon>Bacillati</taxon>
        <taxon>Bacillota</taxon>
        <taxon>Clostridia</taxon>
        <taxon>Lachnospirales</taxon>
        <taxon>Lachnospiraceae</taxon>
        <taxon>Eisenbergiella</taxon>
    </lineage>
</organism>
<dbReference type="InterPro" id="IPR050659">
    <property type="entry name" value="Peptidase_M24B"/>
</dbReference>
<dbReference type="InterPro" id="IPR029149">
    <property type="entry name" value="Creatin/AminoP/Spt16_N"/>
</dbReference>
<name>A0A1E3UIT1_9FIRM</name>
<dbReference type="PANTHER" id="PTHR46112">
    <property type="entry name" value="AMINOPEPTIDASE"/>
    <property type="match status" value="1"/>
</dbReference>
<dbReference type="Gene3D" id="3.90.230.10">
    <property type="entry name" value="Creatinase/methionine aminopeptidase superfamily"/>
    <property type="match status" value="1"/>
</dbReference>
<dbReference type="Gene3D" id="3.40.350.10">
    <property type="entry name" value="Creatinase/prolidase N-terminal domain"/>
    <property type="match status" value="1"/>
</dbReference>
<proteinExistence type="predicted"/>
<dbReference type="PANTHER" id="PTHR46112:SF3">
    <property type="entry name" value="AMINOPEPTIDASE YPDF"/>
    <property type="match status" value="1"/>
</dbReference>
<dbReference type="InterPro" id="IPR000994">
    <property type="entry name" value="Pept_M24"/>
</dbReference>
<dbReference type="SUPFAM" id="SSF55920">
    <property type="entry name" value="Creatinase/aminopeptidase"/>
    <property type="match status" value="1"/>
</dbReference>
<dbReference type="Pfam" id="PF00557">
    <property type="entry name" value="Peptidase_M24"/>
    <property type="match status" value="1"/>
</dbReference>
<dbReference type="SUPFAM" id="SSF53092">
    <property type="entry name" value="Creatinase/prolidase N-terminal domain"/>
    <property type="match status" value="1"/>
</dbReference>
<dbReference type="AlphaFoldDB" id="A0A1E3UIT1"/>
<comment type="caution">
    <text evidence="3">The sequence shown here is derived from an EMBL/GenBank/DDBJ whole genome shotgun (WGS) entry which is preliminary data.</text>
</comment>
<gene>
    <name evidence="3" type="ORF">BEI59_11825</name>
</gene>
<dbReference type="Proteomes" id="UP000094271">
    <property type="component" value="Unassembled WGS sequence"/>
</dbReference>
<dbReference type="EMBL" id="MEHA01000007">
    <property type="protein sequence ID" value="ODR52189.1"/>
    <property type="molecule type" value="Genomic_DNA"/>
</dbReference>
<dbReference type="InterPro" id="IPR000587">
    <property type="entry name" value="Creatinase_N"/>
</dbReference>
<reference evidence="3 4" key="1">
    <citation type="submission" date="2016-08" db="EMBL/GenBank/DDBJ databases">
        <authorList>
            <person name="Seilhamer J.J."/>
        </authorList>
    </citation>
    <scope>NUCLEOTIDE SEQUENCE [LARGE SCALE GENOMIC DNA]</scope>
    <source>
        <strain evidence="3 4">NML150140-1</strain>
    </source>
</reference>
<dbReference type="RefSeq" id="WP_069422730.1">
    <property type="nucleotide sequence ID" value="NZ_DAWDRA010000028.1"/>
</dbReference>
<sequence length="355" mass="40019">MVEKLLEYMKEEELDGFFISSGINVRYISHYTGDDSYLLITAGVNYFLTDSRYMEQAQKECPGYQVIDWRAAPGKSLGSTLKNLAEKEGLKRIGFEAEDVSYQLFSTLKDGIKAELAATFGAVEQMRIIKTPEEIQYLRNACAISCRAFDRLLPDIRPGVTEKELAARLSLYMVMEGADTMPYGNILISGARTSLLHGIPSSKAIEYGDFVLMDFGCQYKGYLSDMTRMVIVGKPSDKQREVYRLEQRMLEDSLAMMNAGVCLRDIYEASVRAIRDTEYFQYHYSGIGHGIGLFVHEPPFMGPASKEVLKAGNVRTIEPGIYIPDWGGVRIEDQILITEDGYENMISTTHELIEL</sequence>
<dbReference type="InterPro" id="IPR036005">
    <property type="entry name" value="Creatinase/aminopeptidase-like"/>
</dbReference>
<feature type="domain" description="Creatinase N-terminal" evidence="2">
    <location>
        <begin position="2"/>
        <end position="129"/>
    </location>
</feature>
<protein>
    <submittedName>
        <fullName evidence="3">Xaa-Pro dipeptidase</fullName>
    </submittedName>
</protein>
<accession>A0A1E3UIT1</accession>
<evidence type="ECO:0000259" key="2">
    <source>
        <dbReference type="Pfam" id="PF01321"/>
    </source>
</evidence>
<dbReference type="Pfam" id="PF01321">
    <property type="entry name" value="Creatinase_N"/>
    <property type="match status" value="1"/>
</dbReference>
<feature type="domain" description="Peptidase M24" evidence="1">
    <location>
        <begin position="137"/>
        <end position="339"/>
    </location>
</feature>
<evidence type="ECO:0000313" key="4">
    <source>
        <dbReference type="Proteomes" id="UP000094271"/>
    </source>
</evidence>
<evidence type="ECO:0000259" key="1">
    <source>
        <dbReference type="Pfam" id="PF00557"/>
    </source>
</evidence>
<evidence type="ECO:0000313" key="3">
    <source>
        <dbReference type="EMBL" id="ODR52189.1"/>
    </source>
</evidence>